<evidence type="ECO:0000313" key="4">
    <source>
        <dbReference type="Proteomes" id="UP000326924"/>
    </source>
</evidence>
<proteinExistence type="predicted"/>
<feature type="transmembrane region" description="Helical" evidence="1">
    <location>
        <begin position="360"/>
        <end position="381"/>
    </location>
</feature>
<keyword evidence="2" id="KW-0732">Signal</keyword>
<keyword evidence="1" id="KW-0812">Transmembrane</keyword>
<sequence>MSDRRPLTAILLGCNLTSLSLALALTRQNGRFILLARDALLIPDDDDSAVVLHPPAVAVLDWLGVWAQLEAEGGWRVTVDRLEHPLAILPRRALLHTLLSALPPGCVHAGTRAVDIRRDKSGGVTVLTAGMEMFCGDVVVDVSAPSPTAAAEACFVSAATRHLAKPAFSSGPPGAAVLAAARWCWALIPAPAVSEEQLALGPLGAAWAARTWGSIEPATVGFVAPSWFRAGSRTLRMGRAAWTLPPLALLGDSMELEAVAALANALALDDNDPEAAFARFETGFGQRIQSALWCARLATGVATGMAWWHRAALACFPVSWYKWAYAEFVRGAEVLHAPPPLRSERKIGGVGLRARRALEWGGAVAAAAAVVAVVACVRWRVHIAAARVVGRAVVSAGRSRRF</sequence>
<feature type="chain" id="PRO_5023870869" description="FAD-binding domain-containing protein" evidence="2">
    <location>
        <begin position="23"/>
        <end position="402"/>
    </location>
</feature>
<dbReference type="Proteomes" id="UP000326924">
    <property type="component" value="Unassembled WGS sequence"/>
</dbReference>
<dbReference type="InterPro" id="IPR036188">
    <property type="entry name" value="FAD/NAD-bd_sf"/>
</dbReference>
<evidence type="ECO:0008006" key="5">
    <source>
        <dbReference type="Google" id="ProtNLM"/>
    </source>
</evidence>
<dbReference type="AlphaFoldDB" id="A0A5J5F6Y1"/>
<dbReference type="EMBL" id="VXIS01000025">
    <property type="protein sequence ID" value="KAA8912298.1"/>
    <property type="molecule type" value="Genomic_DNA"/>
</dbReference>
<dbReference type="OrthoDB" id="10651010at2759"/>
<comment type="caution">
    <text evidence="3">The sequence shown here is derived from an EMBL/GenBank/DDBJ whole genome shotgun (WGS) entry which is preliminary data.</text>
</comment>
<dbReference type="InParanoid" id="A0A5J5F6Y1"/>
<keyword evidence="1" id="KW-0472">Membrane</keyword>
<accession>A0A5J5F6Y1</accession>
<reference evidence="3 4" key="1">
    <citation type="submission" date="2019-09" db="EMBL/GenBank/DDBJ databases">
        <title>Draft genome of the ectomycorrhizal ascomycete Sphaerosporella brunnea.</title>
        <authorList>
            <consortium name="DOE Joint Genome Institute"/>
            <person name="Benucci G.M."/>
            <person name="Marozzi G."/>
            <person name="Antonielli L."/>
            <person name="Sanchez S."/>
            <person name="Marco P."/>
            <person name="Wang X."/>
            <person name="Falini L.B."/>
            <person name="Barry K."/>
            <person name="Haridas S."/>
            <person name="Lipzen A."/>
            <person name="Labutti K."/>
            <person name="Grigoriev I.V."/>
            <person name="Murat C."/>
            <person name="Martin F."/>
            <person name="Albertini E."/>
            <person name="Donnini D."/>
            <person name="Bonito G."/>
        </authorList>
    </citation>
    <scope>NUCLEOTIDE SEQUENCE [LARGE SCALE GENOMIC DNA]</scope>
    <source>
        <strain evidence="3 4">Sb_GMNB300</strain>
    </source>
</reference>
<organism evidence="3 4">
    <name type="scientific">Sphaerosporella brunnea</name>
    <dbReference type="NCBI Taxonomy" id="1250544"/>
    <lineage>
        <taxon>Eukaryota</taxon>
        <taxon>Fungi</taxon>
        <taxon>Dikarya</taxon>
        <taxon>Ascomycota</taxon>
        <taxon>Pezizomycotina</taxon>
        <taxon>Pezizomycetes</taxon>
        <taxon>Pezizales</taxon>
        <taxon>Pyronemataceae</taxon>
        <taxon>Sphaerosporella</taxon>
    </lineage>
</organism>
<keyword evidence="4" id="KW-1185">Reference proteome</keyword>
<evidence type="ECO:0000256" key="2">
    <source>
        <dbReference type="SAM" id="SignalP"/>
    </source>
</evidence>
<evidence type="ECO:0000256" key="1">
    <source>
        <dbReference type="SAM" id="Phobius"/>
    </source>
</evidence>
<feature type="signal peptide" evidence="2">
    <location>
        <begin position="1"/>
        <end position="22"/>
    </location>
</feature>
<gene>
    <name evidence="3" type="ORF">FN846DRAFT_933450</name>
</gene>
<protein>
    <recommendedName>
        <fullName evidence="5">FAD-binding domain-containing protein</fullName>
    </recommendedName>
</protein>
<dbReference type="SUPFAM" id="SSF51905">
    <property type="entry name" value="FAD/NAD(P)-binding domain"/>
    <property type="match status" value="1"/>
</dbReference>
<keyword evidence="1" id="KW-1133">Transmembrane helix</keyword>
<dbReference type="Gene3D" id="3.50.50.60">
    <property type="entry name" value="FAD/NAD(P)-binding domain"/>
    <property type="match status" value="1"/>
</dbReference>
<evidence type="ECO:0000313" key="3">
    <source>
        <dbReference type="EMBL" id="KAA8912298.1"/>
    </source>
</evidence>
<name>A0A5J5F6Y1_9PEZI</name>